<dbReference type="InterPro" id="IPR011527">
    <property type="entry name" value="ABC1_TM_dom"/>
</dbReference>
<dbReference type="PANTHER" id="PTHR43394">
    <property type="entry name" value="ATP-DEPENDENT PERMEASE MDL1, MITOCHONDRIAL"/>
    <property type="match status" value="1"/>
</dbReference>
<dbReference type="CDD" id="cd03251">
    <property type="entry name" value="ABCC_MsbA"/>
    <property type="match status" value="1"/>
</dbReference>
<dbReference type="InterPro" id="IPR027417">
    <property type="entry name" value="P-loop_NTPase"/>
</dbReference>
<evidence type="ECO:0000256" key="5">
    <source>
        <dbReference type="ARBA" id="ARBA00022840"/>
    </source>
</evidence>
<sequence length="589" mass="67404">MSSIRRYLEFVKPYRIQILWTVIIGIIKFSIPLIIPMLIKYVVDDIVGNHGLSQDEKVYKLMIIMGAMIIVFVILRPPIEYYRQYFAQWTSSKILYDIRDRMYTHIQKLSFRYFSNNRAGEIISRVINDVEQTKTFVISGLMNLWLDIATIAIAIIFMFYMSVKLTFVSILLFPLYAFSVRYFFGNLRVLTRRRSQALAEVQSYLHERVQGMPVIKSFAIEEFEQKQFDKQNKNFLEKALLHTSWNAKSFAAVNTITDIAPLIVIGYSAYLVIQHQLSLGTMVAFFAYIDKLYNPLRRLVNSSTTITQSFASMDRVFEFLDEKYDIVDKTDAKDCTNIKGEISFEHVSFSYGKEDEMVLKDIHLNVKKGETIALVGMSGGGKSTLVSLIPRFYDVTKGRITLDGVDIREFKVQTLRDKIGVVFQDNILFSESVKDNILLGKPEASEEEVYQAAKAANAHEFILNLSEGYNTKVGERGVKLSGGQKQRVAIARVFLKNPPILILDEATSALDLESEHLIQESLEELAKDRTTFIVAHRLSTITHASRIVLIEHGQIVEAGTHEELMAKQGNYYKLFQVQQLESKKEQASV</sequence>
<feature type="transmembrane region" description="Helical" evidence="8">
    <location>
        <begin position="144"/>
        <end position="161"/>
    </location>
</feature>
<protein>
    <submittedName>
        <fullName evidence="11">Multidrug ABC transporter ATP-binding protein</fullName>
    </submittedName>
</protein>
<dbReference type="GO" id="GO:0015421">
    <property type="term" value="F:ABC-type oligopeptide transporter activity"/>
    <property type="evidence" value="ECO:0007669"/>
    <property type="project" value="TreeGrafter"/>
</dbReference>
<dbReference type="PROSITE" id="PS50893">
    <property type="entry name" value="ABC_TRANSPORTER_2"/>
    <property type="match status" value="1"/>
</dbReference>
<dbReference type="InterPro" id="IPR003439">
    <property type="entry name" value="ABC_transporter-like_ATP-bd"/>
</dbReference>
<comment type="caution">
    <text evidence="11">The sequence shown here is derived from an EMBL/GenBank/DDBJ whole genome shotgun (WGS) entry which is preliminary data.</text>
</comment>
<dbReference type="Proteomes" id="UP000234950">
    <property type="component" value="Unassembled WGS sequence"/>
</dbReference>
<dbReference type="GO" id="GO:0005524">
    <property type="term" value="F:ATP binding"/>
    <property type="evidence" value="ECO:0007669"/>
    <property type="project" value="UniProtKB-KW"/>
</dbReference>
<dbReference type="SMART" id="SM00382">
    <property type="entry name" value="AAA"/>
    <property type="match status" value="1"/>
</dbReference>
<dbReference type="CDD" id="cd18554">
    <property type="entry name" value="ABC_6TM_Sav1866_like"/>
    <property type="match status" value="1"/>
</dbReference>
<keyword evidence="3 8" id="KW-0812">Transmembrane</keyword>
<dbReference type="RefSeq" id="WP_101647594.1">
    <property type="nucleotide sequence ID" value="NZ_PGVE01000037.1"/>
</dbReference>
<dbReference type="EMBL" id="PGVE01000037">
    <property type="protein sequence ID" value="PLS05865.1"/>
    <property type="molecule type" value="Genomic_DNA"/>
</dbReference>
<name>A0A2N5HK35_9BACI</name>
<comment type="subcellular location">
    <subcellularLocation>
        <location evidence="1">Cell membrane</location>
        <topology evidence="1">Multi-pass membrane protein</topology>
    </subcellularLocation>
</comment>
<dbReference type="FunFam" id="3.40.50.300:FF:000218">
    <property type="entry name" value="Multidrug ABC transporter ATP-binding protein"/>
    <property type="match status" value="1"/>
</dbReference>
<proteinExistence type="inferred from homology"/>
<evidence type="ECO:0000256" key="1">
    <source>
        <dbReference type="ARBA" id="ARBA00004651"/>
    </source>
</evidence>
<evidence type="ECO:0000256" key="2">
    <source>
        <dbReference type="ARBA" id="ARBA00005417"/>
    </source>
</evidence>
<dbReference type="Gene3D" id="3.40.50.300">
    <property type="entry name" value="P-loop containing nucleotide triphosphate hydrolases"/>
    <property type="match status" value="1"/>
</dbReference>
<gene>
    <name evidence="11" type="ORF">CVD27_09175</name>
</gene>
<dbReference type="PROSITE" id="PS00211">
    <property type="entry name" value="ABC_TRANSPORTER_1"/>
    <property type="match status" value="1"/>
</dbReference>
<dbReference type="InterPro" id="IPR036640">
    <property type="entry name" value="ABC1_TM_sf"/>
</dbReference>
<dbReference type="GO" id="GO:0016887">
    <property type="term" value="F:ATP hydrolysis activity"/>
    <property type="evidence" value="ECO:0007669"/>
    <property type="project" value="InterPro"/>
</dbReference>
<dbReference type="SUPFAM" id="SSF52540">
    <property type="entry name" value="P-loop containing nucleoside triphosphate hydrolases"/>
    <property type="match status" value="1"/>
</dbReference>
<keyword evidence="7 8" id="KW-0472">Membrane</keyword>
<keyword evidence="4" id="KW-0547">Nucleotide-binding</keyword>
<accession>A0A2N5HK35</accession>
<dbReference type="InterPro" id="IPR017871">
    <property type="entry name" value="ABC_transporter-like_CS"/>
</dbReference>
<evidence type="ECO:0000313" key="11">
    <source>
        <dbReference type="EMBL" id="PLS05865.1"/>
    </source>
</evidence>
<feature type="transmembrane region" description="Helical" evidence="8">
    <location>
        <begin position="18"/>
        <end position="38"/>
    </location>
</feature>
<dbReference type="PROSITE" id="PS50929">
    <property type="entry name" value="ABC_TM1F"/>
    <property type="match status" value="1"/>
</dbReference>
<reference evidence="11 12" key="1">
    <citation type="submission" date="2017-11" db="EMBL/GenBank/DDBJ databases">
        <title>Comparitive Functional Genomics of Dry Heat Resistant strains isolated from the Viking Spacecraft.</title>
        <authorList>
            <person name="Seuylemezian A."/>
            <person name="Cooper K."/>
            <person name="Vaishampayan P."/>
        </authorList>
    </citation>
    <scope>NUCLEOTIDE SEQUENCE [LARGE SCALE GENOMIC DNA]</scope>
    <source>
        <strain evidence="11 12">V32-6</strain>
    </source>
</reference>
<dbReference type="PANTHER" id="PTHR43394:SF1">
    <property type="entry name" value="ATP-BINDING CASSETTE SUB-FAMILY B MEMBER 10, MITOCHONDRIAL"/>
    <property type="match status" value="1"/>
</dbReference>
<keyword evidence="6 8" id="KW-1133">Transmembrane helix</keyword>
<evidence type="ECO:0000256" key="7">
    <source>
        <dbReference type="ARBA" id="ARBA00023136"/>
    </source>
</evidence>
<feature type="domain" description="ABC transporter" evidence="9">
    <location>
        <begin position="342"/>
        <end position="577"/>
    </location>
</feature>
<evidence type="ECO:0000256" key="4">
    <source>
        <dbReference type="ARBA" id="ARBA00022741"/>
    </source>
</evidence>
<evidence type="ECO:0000259" key="9">
    <source>
        <dbReference type="PROSITE" id="PS50893"/>
    </source>
</evidence>
<organism evidence="11 12">
    <name type="scientific">Neobacillus cucumis</name>
    <dbReference type="NCBI Taxonomy" id="1740721"/>
    <lineage>
        <taxon>Bacteria</taxon>
        <taxon>Bacillati</taxon>
        <taxon>Bacillota</taxon>
        <taxon>Bacilli</taxon>
        <taxon>Bacillales</taxon>
        <taxon>Bacillaceae</taxon>
        <taxon>Neobacillus</taxon>
    </lineage>
</organism>
<dbReference type="GO" id="GO:0005886">
    <property type="term" value="C:plasma membrane"/>
    <property type="evidence" value="ECO:0007669"/>
    <property type="project" value="UniProtKB-SubCell"/>
</dbReference>
<dbReference type="InterPro" id="IPR003593">
    <property type="entry name" value="AAA+_ATPase"/>
</dbReference>
<feature type="transmembrane region" description="Helical" evidence="8">
    <location>
        <begin position="58"/>
        <end position="75"/>
    </location>
</feature>
<dbReference type="AlphaFoldDB" id="A0A2N5HK35"/>
<feature type="domain" description="ABC transmembrane type-1" evidence="10">
    <location>
        <begin position="19"/>
        <end position="308"/>
    </location>
</feature>
<evidence type="ECO:0000256" key="3">
    <source>
        <dbReference type="ARBA" id="ARBA00022692"/>
    </source>
</evidence>
<dbReference type="Gene3D" id="1.20.1560.10">
    <property type="entry name" value="ABC transporter type 1, transmembrane domain"/>
    <property type="match status" value="1"/>
</dbReference>
<dbReference type="Pfam" id="PF00664">
    <property type="entry name" value="ABC_membrane"/>
    <property type="match status" value="1"/>
</dbReference>
<feature type="transmembrane region" description="Helical" evidence="8">
    <location>
        <begin position="167"/>
        <end position="184"/>
    </location>
</feature>
<evidence type="ECO:0000256" key="8">
    <source>
        <dbReference type="SAM" id="Phobius"/>
    </source>
</evidence>
<evidence type="ECO:0000256" key="6">
    <source>
        <dbReference type="ARBA" id="ARBA00022989"/>
    </source>
</evidence>
<dbReference type="InterPro" id="IPR039421">
    <property type="entry name" value="Type_1_exporter"/>
</dbReference>
<dbReference type="Pfam" id="PF00005">
    <property type="entry name" value="ABC_tran"/>
    <property type="match status" value="1"/>
</dbReference>
<keyword evidence="5 11" id="KW-0067">ATP-binding</keyword>
<dbReference type="SUPFAM" id="SSF90123">
    <property type="entry name" value="ABC transporter transmembrane region"/>
    <property type="match status" value="1"/>
</dbReference>
<evidence type="ECO:0000313" key="12">
    <source>
        <dbReference type="Proteomes" id="UP000234950"/>
    </source>
</evidence>
<keyword evidence="12" id="KW-1185">Reference proteome</keyword>
<dbReference type="OrthoDB" id="9770415at2"/>
<evidence type="ECO:0000259" key="10">
    <source>
        <dbReference type="PROSITE" id="PS50929"/>
    </source>
</evidence>
<comment type="similarity">
    <text evidence="2">Belongs to the ABC transporter superfamily.</text>
</comment>